<evidence type="ECO:0000256" key="1">
    <source>
        <dbReference type="SAM" id="SignalP"/>
    </source>
</evidence>
<feature type="chain" id="PRO_5005189172" description="Apple domain-containing protein" evidence="1">
    <location>
        <begin position="22"/>
        <end position="827"/>
    </location>
</feature>
<organism evidence="2 3">
    <name type="scientific">Vitrella brassicaformis (strain CCMP3155)</name>
    <dbReference type="NCBI Taxonomy" id="1169540"/>
    <lineage>
        <taxon>Eukaryota</taxon>
        <taxon>Sar</taxon>
        <taxon>Alveolata</taxon>
        <taxon>Colpodellida</taxon>
        <taxon>Vitrellaceae</taxon>
        <taxon>Vitrella</taxon>
    </lineage>
</organism>
<dbReference type="OrthoDB" id="1046782at2759"/>
<feature type="signal peptide" evidence="1">
    <location>
        <begin position="1"/>
        <end position="21"/>
    </location>
</feature>
<dbReference type="GO" id="GO:0008081">
    <property type="term" value="F:phosphoric diester hydrolase activity"/>
    <property type="evidence" value="ECO:0007669"/>
    <property type="project" value="InterPro"/>
</dbReference>
<dbReference type="Proteomes" id="UP000041254">
    <property type="component" value="Unassembled WGS sequence"/>
</dbReference>
<dbReference type="VEuPathDB" id="CryptoDB:Vbra_2553"/>
<dbReference type="SUPFAM" id="SSF51695">
    <property type="entry name" value="PLC-like phosphodiesterases"/>
    <property type="match status" value="1"/>
</dbReference>
<protein>
    <recommendedName>
        <fullName evidence="4">Apple domain-containing protein</fullName>
    </recommendedName>
</protein>
<keyword evidence="1" id="KW-0732">Signal</keyword>
<evidence type="ECO:0000313" key="2">
    <source>
        <dbReference type="EMBL" id="CEM16912.1"/>
    </source>
</evidence>
<dbReference type="InterPro" id="IPR051057">
    <property type="entry name" value="PI-PLC_domain"/>
</dbReference>
<dbReference type="AlphaFoldDB" id="A0A0G4FS27"/>
<gene>
    <name evidence="2" type="ORF">Vbra_2553</name>
</gene>
<dbReference type="Gene3D" id="3.20.20.190">
    <property type="entry name" value="Phosphatidylinositol (PI) phosphodiesterase"/>
    <property type="match status" value="1"/>
</dbReference>
<dbReference type="InterPro" id="IPR017946">
    <property type="entry name" value="PLC-like_Pdiesterase_TIM-brl"/>
</dbReference>
<dbReference type="PANTHER" id="PTHR13593">
    <property type="match status" value="1"/>
</dbReference>
<reference evidence="2 3" key="1">
    <citation type="submission" date="2014-11" db="EMBL/GenBank/DDBJ databases">
        <authorList>
            <person name="Zhu J."/>
            <person name="Qi W."/>
            <person name="Song R."/>
        </authorList>
    </citation>
    <scope>NUCLEOTIDE SEQUENCE [LARGE SCALE GENOMIC DNA]</scope>
</reference>
<dbReference type="PANTHER" id="PTHR13593:SF140">
    <property type="entry name" value="PLC-LIKE PHOSPHODIESTERASE"/>
    <property type="match status" value="1"/>
</dbReference>
<dbReference type="GO" id="GO:0006629">
    <property type="term" value="P:lipid metabolic process"/>
    <property type="evidence" value="ECO:0007669"/>
    <property type="project" value="InterPro"/>
</dbReference>
<proteinExistence type="predicted"/>
<accession>A0A0G4FS27</accession>
<keyword evidence="3" id="KW-1185">Reference proteome</keyword>
<name>A0A0G4FS27_VITBC</name>
<evidence type="ECO:0000313" key="3">
    <source>
        <dbReference type="Proteomes" id="UP000041254"/>
    </source>
</evidence>
<evidence type="ECO:0008006" key="4">
    <source>
        <dbReference type="Google" id="ProtNLM"/>
    </source>
</evidence>
<dbReference type="EMBL" id="CDMY01000487">
    <property type="protein sequence ID" value="CEM16912.1"/>
    <property type="molecule type" value="Genomic_DNA"/>
</dbReference>
<dbReference type="InParanoid" id="A0A0G4FS27"/>
<sequence length="827" mass="88425">MASLLPSLLLCALALSRCCLASATSATKPGSSPVAALSGLPSHSAVRKYNHMFDGVECASHRASDGDDRHIANVTVESCAQACASLSDCLCFDLTVAAEQPPTCQLGAPGEKRIVRLSKASDAGATTNFFSVAADGNDASSGGNGDGAFVGVMAMVRDSADQGFLETDDDKRVLRPNATPATTTAASTSLSAARVSPLLYFDAYRVQNSWLKKLTITSSYCASHAHKHSTETLAECASACIDQEGCECFDFHKDGSMGEPSCRLGAKNSNAVKSPSVRGYRAYIRVGTAEAAKREQAEREERATIMAAARPAPAPLVRMEAGLQGSYEEGRSGVCVVKGATREHVGTMSLHTCALKCVEQLACRCVDFTAEDEIGQEDGGFVKGQCALSMAGSPDDWQPGMIAPANGTIAFMRKVTEQAPPIGDDAPGAFDEPLSAMSIAEESECRACNGVGGLCDLPVLDVTYPGTHNSESYDLSGCECLAFTCGCESFHESQNRSLITQLDDGIRALDLDFCSFGTTEAVSCHESGRSTRTAAHTFASIAEWLDAHPCDLLLIRLSNVERASDTDLVATALMASPLANIIYPSAIDRSTTVREVLGSGRHAVVIWTEDSGFDETLASRNDLPFSNHGEIWTYSEEGDGGGVFVMPTVQERRDRQRAQVATALDGRTEEDVFLNVAHFGQFSFLGVSYVAQLLNDYDHMMHMALNASTPATGRPWNGVFVDRYEVKDKAVLRFANRMNEARVLGIDKCVYAFAHDKDAGEIFCVGDYPDLSRAWRHEIGSLYLLPGRSVVGTSSNGETHSHRADDGGRGVWVSGLHGQSWKSMTVL</sequence>